<name>A0A2N5GFH6_9BACI</name>
<organism evidence="4 6">
    <name type="scientific">Bacillus canaveralius</name>
    <dbReference type="NCBI Taxonomy" id="1403243"/>
    <lineage>
        <taxon>Bacteria</taxon>
        <taxon>Bacillati</taxon>
        <taxon>Bacillota</taxon>
        <taxon>Bacilli</taxon>
        <taxon>Bacillales</taxon>
        <taxon>Bacillaceae</taxon>
        <taxon>Bacillus</taxon>
    </lineage>
</organism>
<dbReference type="InterPro" id="IPR048198">
    <property type="entry name" value="YtrI"/>
</dbReference>
<dbReference type="Proteomes" id="UP000234951">
    <property type="component" value="Unassembled WGS sequence"/>
</dbReference>
<keyword evidence="7" id="KW-1185">Reference proteome</keyword>
<evidence type="ECO:0000256" key="1">
    <source>
        <dbReference type="SAM" id="Coils"/>
    </source>
</evidence>
<dbReference type="EMBL" id="PGVD01000042">
    <property type="protein sequence ID" value="PLR95163.1"/>
    <property type="molecule type" value="Genomic_DNA"/>
</dbReference>
<comment type="caution">
    <text evidence="4">The sequence shown here is derived from an EMBL/GenBank/DDBJ whole genome shotgun (WGS) entry which is preliminary data.</text>
</comment>
<evidence type="ECO:0000313" key="7">
    <source>
        <dbReference type="Proteomes" id="UP000235114"/>
    </source>
</evidence>
<dbReference type="Proteomes" id="UP000235114">
    <property type="component" value="Unassembled WGS sequence"/>
</dbReference>
<feature type="coiled-coil region" evidence="1">
    <location>
        <begin position="38"/>
        <end position="72"/>
    </location>
</feature>
<feature type="transmembrane region" description="Helical" evidence="2">
    <location>
        <begin position="15"/>
        <end position="37"/>
    </location>
</feature>
<keyword evidence="1" id="KW-0175">Coiled coil</keyword>
<dbReference type="NCBIfam" id="NF041479">
    <property type="entry name" value="spor_membprot_YtrI"/>
    <property type="match status" value="1"/>
</dbReference>
<gene>
    <name evidence="4" type="ORF">CU635_22930</name>
    <name evidence="5" type="ORF">CVD25_15240</name>
</gene>
<proteinExistence type="predicted"/>
<dbReference type="InterPro" id="IPR058620">
    <property type="entry name" value="YtrI_C"/>
</dbReference>
<reference evidence="4 6" key="1">
    <citation type="submission" date="2017-11" db="EMBL/GenBank/DDBJ databases">
        <title>Comparitive Functional Genomics of Dry Heat Resistant strains isolated from the Viking Spacecraft.</title>
        <authorList>
            <person name="Seuylemezian A."/>
            <person name="Cooper K."/>
            <person name="Vaishampayan P."/>
        </authorList>
    </citation>
    <scope>NUCLEOTIDE SEQUENCE [LARGE SCALE GENOMIC DNA]</scope>
    <source>
        <strain evidence="4 6">M4.6</strain>
    </source>
</reference>
<keyword evidence="2" id="KW-0472">Membrane</keyword>
<sequence length="167" mass="20354">MRIPSYYRQPGWQRFIAGMAIGAIISWFIFLYIYGVWQEEYSKDIKKLRDDIEELEEDKQIWQEEYKELNKKNIERLTVQEIKVEISNGEKYRLDPLSVFEAEKKVKEDIKMMLAKDLETVYKSRELLKRVIENKPVRINEKRYNIKVEEVFIYTTLYIQLRLTLEE</sequence>
<dbReference type="RefSeq" id="WP_101579646.1">
    <property type="nucleotide sequence ID" value="NZ_PGVA01000098.1"/>
</dbReference>
<evidence type="ECO:0000313" key="4">
    <source>
        <dbReference type="EMBL" id="PLR79509.1"/>
    </source>
</evidence>
<keyword evidence="2" id="KW-0812">Transmembrane</keyword>
<evidence type="ECO:0000313" key="5">
    <source>
        <dbReference type="EMBL" id="PLR95163.1"/>
    </source>
</evidence>
<evidence type="ECO:0000313" key="6">
    <source>
        <dbReference type="Proteomes" id="UP000234951"/>
    </source>
</evidence>
<reference evidence="5 7" key="2">
    <citation type="submission" date="2017-12" db="EMBL/GenBank/DDBJ databases">
        <title>Comparative Functional Genomics of Dry Heat Resistant strains isolated from the Viking Spacecraft.</title>
        <authorList>
            <person name="Seuylemezian A."/>
            <person name="Cooper K."/>
            <person name="Vaishampayan P."/>
        </authorList>
    </citation>
    <scope>NUCLEOTIDE SEQUENCE [LARGE SCALE GENOMIC DNA]</scope>
    <source>
        <strain evidence="5 7">ATCC 29669</strain>
    </source>
</reference>
<evidence type="ECO:0000256" key="2">
    <source>
        <dbReference type="SAM" id="Phobius"/>
    </source>
</evidence>
<dbReference type="OrthoDB" id="2691164at2"/>
<feature type="domain" description="Sporulation membrane protein YtrI C-terminal" evidence="3">
    <location>
        <begin position="80"/>
        <end position="163"/>
    </location>
</feature>
<keyword evidence="2" id="KW-1133">Transmembrane helix</keyword>
<protein>
    <submittedName>
        <fullName evidence="4">Sporulation protein</fullName>
    </submittedName>
</protein>
<evidence type="ECO:0000259" key="3">
    <source>
        <dbReference type="Pfam" id="PF26347"/>
    </source>
</evidence>
<accession>A0A2N5GFH6</accession>
<dbReference type="EMBL" id="PGVA01000098">
    <property type="protein sequence ID" value="PLR79509.1"/>
    <property type="molecule type" value="Genomic_DNA"/>
</dbReference>
<dbReference type="AlphaFoldDB" id="A0A2N5GFH6"/>
<dbReference type="Pfam" id="PF26347">
    <property type="entry name" value="YtrI_sporulation"/>
    <property type="match status" value="1"/>
</dbReference>